<name>A0A7E5WT99_TRINI</name>
<evidence type="ECO:0000313" key="3">
    <source>
        <dbReference type="RefSeq" id="XP_026743386.1"/>
    </source>
</evidence>
<proteinExistence type="predicted"/>
<dbReference type="InParanoid" id="A0A7E5WT99"/>
<organism evidence="2 3">
    <name type="scientific">Trichoplusia ni</name>
    <name type="common">Cabbage looper</name>
    <dbReference type="NCBI Taxonomy" id="7111"/>
    <lineage>
        <taxon>Eukaryota</taxon>
        <taxon>Metazoa</taxon>
        <taxon>Ecdysozoa</taxon>
        <taxon>Arthropoda</taxon>
        <taxon>Hexapoda</taxon>
        <taxon>Insecta</taxon>
        <taxon>Pterygota</taxon>
        <taxon>Neoptera</taxon>
        <taxon>Endopterygota</taxon>
        <taxon>Lepidoptera</taxon>
        <taxon>Glossata</taxon>
        <taxon>Ditrysia</taxon>
        <taxon>Noctuoidea</taxon>
        <taxon>Noctuidae</taxon>
        <taxon>Plusiinae</taxon>
        <taxon>Trichoplusia</taxon>
    </lineage>
</organism>
<dbReference type="Proteomes" id="UP000322000">
    <property type="component" value="Chromosome 24"/>
</dbReference>
<dbReference type="GeneID" id="113505076"/>
<dbReference type="InterPro" id="IPR018849">
    <property type="entry name" value="Urb2/Npa2_C"/>
</dbReference>
<evidence type="ECO:0000313" key="2">
    <source>
        <dbReference type="Proteomes" id="UP000322000"/>
    </source>
</evidence>
<evidence type="ECO:0000259" key="1">
    <source>
        <dbReference type="Pfam" id="PF10441"/>
    </source>
</evidence>
<keyword evidence="2" id="KW-1185">Reference proteome</keyword>
<protein>
    <submittedName>
        <fullName evidence="3">Uncharacterized protein LOC113505076</fullName>
    </submittedName>
</protein>
<gene>
    <name evidence="3" type="primary">LOC113505076</name>
</gene>
<sequence>MSLNPLNELKRRLDDDKTPLPKRLCLAKNVVQSHHFPTAPKERIVAEWLHALTEKNRLNSDDLKNVLNWLSAVDDLTSELKSKLIQIVSQYIQRNALQTNDIQYILSFLENPKIYSQLSLQIDNYLTITITLLQFLRNDETNTQACQRILNNFIKYYKDSKKKLEFIIKLLHGENIETIFGFLNTECRKNAVDVCQSILFPINKKSFFISFLQTLIRKDNIEELIAEKGDNIQSVIKIMNTFFEFPKNRSDADTKFLHNFIDVFVSSFQKENQIVFAFYVMVSSVLQMEQDFIIPAMSLPPILDGDAKHKRNLFLNMLEVLVKNEIDINVRLTDTFGEKIPKVETKKNFTSFLQVVMMGQLKLEGKLDKTTLQIIKTALKLDPVLIENQINSILPSIMTAKKSSTSTMETYVDTMNCLLEILFKLSRGTLFFNQILPSVKNILEAGNTEQFELIQKAKEAKSNGLDCEKSESKIITGSDLLPQECVNLYGKLTSDLMFRQNKELLELLQKDLEVYCLMMLEEGFVSPSIIVLTEVLSAILSSFLQFNKMADHTVPMNVAEEFWNMYKKFEEDCLNKFGMCVLKLSYNPPLVISFLKLCQSFAQLKLLNIKYSNVKVEIPEDIDTSELFDLSVLLPCLNSKQWIALAAKIVDDEAVLLLDNLLLAKTMALQLLSTRNQQDNSTTITPTKTHLIKQITTNPSLLQQAYFCKILFSDLDKSHTKELAKCLVKLCLNDSNDNTLQLEAIANNKDLINALVLETAKSAAKCFENDDSLSKMFGKSDFNMITFAKERKIVDYFNQITLKSDSQDTLKSCVNIFKQLPIYYLEENYQLVAIFVMLVIKNCTNAKKLKRNIDYVLQSIYELSFQRPDLYQIFPADNIFNFKDTTLLDLLTLKIKTPNTLIIIKSLLELAVKKVRIDSDQVKNIVEKLVKKKKNISNIESFNIPVFQITCLILPSIVKQKKAITASAFRSILADLQEKLYIALLESFKNINFDSNTFSKNETVNTDDSVVESDNNVATLNAMVAYSLILTRYCEATDAEEMKNYDCLLSGLEFFVQNAIKTIENAESKPSYIESSIQLLNVILRRFKKLETHPIFQEKDKLFTQIWKSIKSRIILEEDKKVMSGPCLEELATALKFVCELASVDCYVTNIVGDLNHLVVLKKPTQKESTTPDIKSRRVFKYLWAQCLKANIVGPKCVAMSKLMYRTCKNLRNWMRQHFEFEDSVAKINIEITTEDEVVKVVKVEDSICEIIRLDLDSLSEILLAAKKISLDYQFVDITFEVQHLVHFILGSKNQVRCDISWESFFKLYEGCVTVLNNLLLAREEVLEDRWPCYMQCYRALITSLCERSSTHAHIDRKVEEKLAEIAHSIEKLTQSISKRKKHVSRIAAYTVADICTSLERNAPTKMVRQHLENSVAFLIQACDSTYAMAFLKRGLVGYVGQMTMSNLYVMYKRYHKYMGNS</sequence>
<dbReference type="KEGG" id="tnl:113505076"/>
<reference evidence="3" key="1">
    <citation type="submission" date="2025-08" db="UniProtKB">
        <authorList>
            <consortium name="RefSeq"/>
        </authorList>
    </citation>
    <scope>IDENTIFICATION</scope>
</reference>
<dbReference type="OrthoDB" id="160374at2759"/>
<accession>A0A7E5WT99</accession>
<feature type="domain" description="Nucleolar 27S pre-rRNA processing Urb2/Npa2 C-terminal" evidence="1">
    <location>
        <begin position="1283"/>
        <end position="1460"/>
    </location>
</feature>
<dbReference type="RefSeq" id="XP_026743386.1">
    <property type="nucleotide sequence ID" value="XM_026887585.1"/>
</dbReference>
<dbReference type="Pfam" id="PF10441">
    <property type="entry name" value="Urb2"/>
    <property type="match status" value="1"/>
</dbReference>